<sequence length="156" mass="17736">MTPERRYYEIAPEVAALIADWEERILPLVRSRYQGTAEGKAQEARRLARNRDQEALLLPADPTWSKTSRASGNAPRRVIVGSVWAGHPEESWGKRHSDKLNPSQDWGDWILDGHEDWTVLCSVKDVQTGNRQSKVNPDFVVTADEPLYAQLLEGMR</sequence>
<proteinExistence type="predicted"/>
<accession>A0A649VSX0</accession>
<gene>
    <name evidence="2" type="primary">189</name>
    <name evidence="2" type="ORF">SEA_STORMAGEDDON_189</name>
</gene>
<dbReference type="KEGG" id="vg:64766896"/>
<feature type="region of interest" description="Disordered" evidence="1">
    <location>
        <begin position="39"/>
        <end position="73"/>
    </location>
</feature>
<dbReference type="Proteomes" id="UP000423065">
    <property type="component" value="Segment"/>
</dbReference>
<keyword evidence="3" id="KW-1185">Reference proteome</keyword>
<dbReference type="RefSeq" id="YP_010059664.1">
    <property type="nucleotide sequence ID" value="NC_054726.1"/>
</dbReference>
<reference evidence="2 3" key="1">
    <citation type="submission" date="2019-10" db="EMBL/GenBank/DDBJ databases">
        <authorList>
            <person name="Garlena R.A."/>
            <person name="Russell D.A."/>
            <person name="Pope W.H."/>
            <person name="Jacobs-Sera D."/>
            <person name="Hatfull G.F."/>
        </authorList>
    </citation>
    <scope>NUCLEOTIDE SEQUENCE [LARGE SCALE GENOMIC DNA]</scope>
</reference>
<evidence type="ECO:0000313" key="2">
    <source>
        <dbReference type="EMBL" id="QGJ95049.1"/>
    </source>
</evidence>
<name>A0A649VSX0_9CAUD</name>
<organism evidence="2 3">
    <name type="scientific">Gordonia phage Stormageddon</name>
    <dbReference type="NCBI Taxonomy" id="2656541"/>
    <lineage>
        <taxon>Viruses</taxon>
        <taxon>Duplodnaviria</taxon>
        <taxon>Heunggongvirae</taxon>
        <taxon>Uroviricota</taxon>
        <taxon>Caudoviricetes</taxon>
        <taxon>Stormageddonvirus</taxon>
        <taxon>Stormageddonvirus Stormageddon</taxon>
    </lineage>
</organism>
<evidence type="ECO:0000313" key="3">
    <source>
        <dbReference type="Proteomes" id="UP000423065"/>
    </source>
</evidence>
<feature type="compositionally biased region" description="Basic and acidic residues" evidence="1">
    <location>
        <begin position="40"/>
        <end position="54"/>
    </location>
</feature>
<evidence type="ECO:0000256" key="1">
    <source>
        <dbReference type="SAM" id="MobiDB-lite"/>
    </source>
</evidence>
<protein>
    <submittedName>
        <fullName evidence="2">Uncharacterized protein</fullName>
    </submittedName>
</protein>
<dbReference type="GeneID" id="64766896"/>
<dbReference type="EMBL" id="MN586040">
    <property type="protein sequence ID" value="QGJ95049.1"/>
    <property type="molecule type" value="Genomic_DNA"/>
</dbReference>